<dbReference type="RefSeq" id="WP_101535323.1">
    <property type="nucleotide sequence ID" value="NZ_JBFHIU010000093.1"/>
</dbReference>
<keyword evidence="1" id="KW-1133">Transmembrane helix</keyword>
<evidence type="ECO:0000313" key="3">
    <source>
        <dbReference type="Proteomes" id="UP000234881"/>
    </source>
</evidence>
<dbReference type="OrthoDB" id="8601734at2"/>
<proteinExistence type="predicted"/>
<sequence>MLFTLLGTLIAGVGAAGFIVLVYKYILRKPRPKAAIPFAAAAGMMLLQILLDYGWYARATADFGEDVVILRSSKGTSLVHPLSYIVPRTDRFLAFDKNSIRTNDTLPGIKLGALFQVEKEGPTTEILQLIDCLQARRADWSGEMPLSSQAMAEQAKWFDLESDDPLFVAACK</sequence>
<keyword evidence="1" id="KW-0472">Membrane</keyword>
<dbReference type="AlphaFoldDB" id="A0A2N5XM57"/>
<accession>A0A2N5XM57</accession>
<reference evidence="2 3" key="1">
    <citation type="submission" date="2018-01" db="EMBL/GenBank/DDBJ databases">
        <title>The draft genome sequence of Cohaesibacter sp. H1304.</title>
        <authorList>
            <person name="Wang N.-N."/>
            <person name="Du Z.-J."/>
        </authorList>
    </citation>
    <scope>NUCLEOTIDE SEQUENCE [LARGE SCALE GENOMIC DNA]</scope>
    <source>
        <strain evidence="2 3">H1304</strain>
    </source>
</reference>
<keyword evidence="1" id="KW-0812">Transmembrane</keyword>
<protein>
    <submittedName>
        <fullName evidence="2">Uncharacterized protein</fullName>
    </submittedName>
</protein>
<organism evidence="2 3">
    <name type="scientific">Cohaesibacter celericrescens</name>
    <dbReference type="NCBI Taxonomy" id="2067669"/>
    <lineage>
        <taxon>Bacteria</taxon>
        <taxon>Pseudomonadati</taxon>
        <taxon>Pseudomonadota</taxon>
        <taxon>Alphaproteobacteria</taxon>
        <taxon>Hyphomicrobiales</taxon>
        <taxon>Cohaesibacteraceae</taxon>
    </lineage>
</organism>
<feature type="transmembrane region" description="Helical" evidence="1">
    <location>
        <begin position="6"/>
        <end position="27"/>
    </location>
</feature>
<dbReference type="Proteomes" id="UP000234881">
    <property type="component" value="Unassembled WGS sequence"/>
</dbReference>
<evidence type="ECO:0000313" key="2">
    <source>
        <dbReference type="EMBL" id="PLW75621.1"/>
    </source>
</evidence>
<comment type="caution">
    <text evidence="2">The sequence shown here is derived from an EMBL/GenBank/DDBJ whole genome shotgun (WGS) entry which is preliminary data.</text>
</comment>
<dbReference type="EMBL" id="PKUQ01000047">
    <property type="protein sequence ID" value="PLW75621.1"/>
    <property type="molecule type" value="Genomic_DNA"/>
</dbReference>
<feature type="transmembrane region" description="Helical" evidence="1">
    <location>
        <begin position="34"/>
        <end position="56"/>
    </location>
</feature>
<evidence type="ECO:0000256" key="1">
    <source>
        <dbReference type="SAM" id="Phobius"/>
    </source>
</evidence>
<gene>
    <name evidence="2" type="ORF">C0081_18390</name>
</gene>
<name>A0A2N5XM57_9HYPH</name>
<keyword evidence="3" id="KW-1185">Reference proteome</keyword>